<feature type="non-terminal residue" evidence="3">
    <location>
        <position position="1"/>
    </location>
</feature>
<feature type="transmembrane region" description="Helical" evidence="1">
    <location>
        <begin position="80"/>
        <end position="98"/>
    </location>
</feature>
<dbReference type="PROSITE" id="PS50903">
    <property type="entry name" value="RUBREDOXIN_LIKE"/>
    <property type="match status" value="1"/>
</dbReference>
<protein>
    <recommendedName>
        <fullName evidence="2">Rubredoxin-like domain-containing protein</fullName>
    </recommendedName>
</protein>
<gene>
    <name evidence="3" type="ORF">M569_02255</name>
</gene>
<evidence type="ECO:0000259" key="2">
    <source>
        <dbReference type="PROSITE" id="PS50903"/>
    </source>
</evidence>
<organism evidence="3 4">
    <name type="scientific">Genlisea aurea</name>
    <dbReference type="NCBI Taxonomy" id="192259"/>
    <lineage>
        <taxon>Eukaryota</taxon>
        <taxon>Viridiplantae</taxon>
        <taxon>Streptophyta</taxon>
        <taxon>Embryophyta</taxon>
        <taxon>Tracheophyta</taxon>
        <taxon>Spermatophyta</taxon>
        <taxon>Magnoliopsida</taxon>
        <taxon>eudicotyledons</taxon>
        <taxon>Gunneridae</taxon>
        <taxon>Pentapetalae</taxon>
        <taxon>asterids</taxon>
        <taxon>lamiids</taxon>
        <taxon>Lamiales</taxon>
        <taxon>Lentibulariaceae</taxon>
        <taxon>Genlisea</taxon>
    </lineage>
</organism>
<keyword evidence="1" id="KW-0812">Transmembrane</keyword>
<sequence length="99" mass="10821">DVKRLEKRPAPPRFGTKLTEAQKERATHICLDCGYIYTLQKPFEDLDDEYTCPQCRAPKKRFARYDVKTGKAVGGGLPPIGVIVGLLAGVGGVGALLIY</sequence>
<dbReference type="OrthoDB" id="10264829at2759"/>
<accession>S8CYJ2</accession>
<dbReference type="PANTHER" id="PTHR48136">
    <property type="entry name" value="RUBREDOXIN-LIKE SUPERFAMILY PROTEIN"/>
    <property type="match status" value="1"/>
</dbReference>
<dbReference type="AlphaFoldDB" id="S8CYJ2"/>
<keyword evidence="4" id="KW-1185">Reference proteome</keyword>
<feature type="non-terminal residue" evidence="3">
    <location>
        <position position="99"/>
    </location>
</feature>
<comment type="caution">
    <text evidence="3">The sequence shown here is derived from an EMBL/GenBank/DDBJ whole genome shotgun (WGS) entry which is preliminary data.</text>
</comment>
<evidence type="ECO:0000313" key="3">
    <source>
        <dbReference type="EMBL" id="EPS72504.1"/>
    </source>
</evidence>
<feature type="domain" description="Rubredoxin-like" evidence="2">
    <location>
        <begin position="25"/>
        <end position="65"/>
    </location>
</feature>
<evidence type="ECO:0000256" key="1">
    <source>
        <dbReference type="SAM" id="Phobius"/>
    </source>
</evidence>
<evidence type="ECO:0000313" key="4">
    <source>
        <dbReference type="Proteomes" id="UP000015453"/>
    </source>
</evidence>
<reference evidence="3 4" key="1">
    <citation type="journal article" date="2013" name="BMC Genomics">
        <title>The miniature genome of a carnivorous plant Genlisea aurea contains a low number of genes and short non-coding sequences.</title>
        <authorList>
            <person name="Leushkin E.V."/>
            <person name="Sutormin R.A."/>
            <person name="Nabieva E.R."/>
            <person name="Penin A.A."/>
            <person name="Kondrashov A.S."/>
            <person name="Logacheva M.D."/>
        </authorList>
    </citation>
    <scope>NUCLEOTIDE SEQUENCE [LARGE SCALE GENOMIC DNA]</scope>
</reference>
<dbReference type="SUPFAM" id="SSF57802">
    <property type="entry name" value="Rubredoxin-like"/>
    <property type="match status" value="1"/>
</dbReference>
<keyword evidence="1" id="KW-0472">Membrane</keyword>
<dbReference type="EMBL" id="AUSU01000813">
    <property type="protein sequence ID" value="EPS72504.1"/>
    <property type="molecule type" value="Genomic_DNA"/>
</dbReference>
<proteinExistence type="predicted"/>
<keyword evidence="1" id="KW-1133">Transmembrane helix</keyword>
<dbReference type="InterPro" id="IPR024934">
    <property type="entry name" value="Rubredoxin-like_dom"/>
</dbReference>
<dbReference type="PANTHER" id="PTHR48136:SF1">
    <property type="entry name" value="RUBREDOXIN-LIKE SUPERFAMILY PROTEIN"/>
    <property type="match status" value="1"/>
</dbReference>
<dbReference type="Gene3D" id="2.20.28.10">
    <property type="match status" value="1"/>
</dbReference>
<dbReference type="GO" id="GO:0005506">
    <property type="term" value="F:iron ion binding"/>
    <property type="evidence" value="ECO:0007669"/>
    <property type="project" value="InterPro"/>
</dbReference>
<name>S8CYJ2_9LAMI</name>
<dbReference type="Proteomes" id="UP000015453">
    <property type="component" value="Unassembled WGS sequence"/>
</dbReference>